<dbReference type="GO" id="GO:0031260">
    <property type="term" value="C:pseudopodium membrane"/>
    <property type="evidence" value="ECO:0007669"/>
    <property type="project" value="UniProtKB-SubCell"/>
</dbReference>
<comment type="subcellular location">
    <subcellularLocation>
        <location evidence="7">Cell projection</location>
        <location evidence="7">Pseudopodium membrane</location>
    </subcellularLocation>
    <subcellularLocation>
        <location evidence="8">Endomembrane system</location>
        <topology evidence="8">Lipid-anchor</topology>
    </subcellularLocation>
</comment>
<dbReference type="AlphaFoldDB" id="A0A0F8C1J0"/>
<dbReference type="GO" id="GO:0012505">
    <property type="term" value="C:endomembrane system"/>
    <property type="evidence" value="ECO:0007669"/>
    <property type="project" value="UniProtKB-SubCell"/>
</dbReference>
<dbReference type="PRINTS" id="PR00449">
    <property type="entry name" value="RASTRNSFRMNG"/>
</dbReference>
<dbReference type="InterPro" id="IPR036860">
    <property type="entry name" value="SH2_dom_sf"/>
</dbReference>
<evidence type="ECO:0000256" key="5">
    <source>
        <dbReference type="ARBA" id="ARBA00023288"/>
    </source>
</evidence>
<dbReference type="PROSITE" id="PS50001">
    <property type="entry name" value="SH2"/>
    <property type="match status" value="1"/>
</dbReference>
<dbReference type="SMART" id="SM00252">
    <property type="entry name" value="SH2"/>
    <property type="match status" value="1"/>
</dbReference>
<evidence type="ECO:0000256" key="13">
    <source>
        <dbReference type="SAM" id="MobiDB-lite"/>
    </source>
</evidence>
<feature type="region of interest" description="Disordered" evidence="13">
    <location>
        <begin position="193"/>
        <end position="293"/>
    </location>
</feature>
<reference evidence="15" key="1">
    <citation type="journal article" date="2015" name="PLoS Genet.">
        <title>Genome Sequencing of the Perciform Fish Larimichthys crocea Provides Insights into Molecular and Genetic Mechanisms of Stress Adaptation.</title>
        <authorList>
            <person name="Ao J."/>
            <person name="Mu Y."/>
            <person name="Xiang L.X."/>
            <person name="Fan D."/>
            <person name="Feng M."/>
            <person name="Zhang S."/>
            <person name="Shi Q."/>
            <person name="Zhu L.Y."/>
            <person name="Li T."/>
            <person name="Ding Y."/>
            <person name="Nie L."/>
            <person name="Li Q."/>
            <person name="Dong W.R."/>
            <person name="Jiang L."/>
            <person name="Sun B."/>
            <person name="Zhang X."/>
            <person name="Li M."/>
            <person name="Zhang H.Q."/>
            <person name="Xie S."/>
            <person name="Zhu Y."/>
            <person name="Jiang X."/>
            <person name="Wang X."/>
            <person name="Mu P."/>
            <person name="Chen W."/>
            <person name="Yue Z."/>
            <person name="Wang Z."/>
            <person name="Wang J."/>
            <person name="Shao J.Z."/>
            <person name="Chen X."/>
        </authorList>
    </citation>
    <scope>NUCLEOTIDE SEQUENCE [LARGE SCALE GENOMIC DNA]</scope>
    <source>
        <strain evidence="15">SSNF</strain>
        <tissue evidence="15">Blood</tissue>
    </source>
</reference>
<organism evidence="15">
    <name type="scientific">Larimichthys crocea</name>
    <name type="common">Large yellow croaker</name>
    <name type="synonym">Pseudosciaena crocea</name>
    <dbReference type="NCBI Taxonomy" id="215358"/>
    <lineage>
        <taxon>Eukaryota</taxon>
        <taxon>Metazoa</taxon>
        <taxon>Chordata</taxon>
        <taxon>Craniata</taxon>
        <taxon>Vertebrata</taxon>
        <taxon>Euteleostomi</taxon>
        <taxon>Actinopterygii</taxon>
        <taxon>Neopterygii</taxon>
        <taxon>Teleostei</taxon>
        <taxon>Neoteleostei</taxon>
        <taxon>Acanthomorphata</taxon>
        <taxon>Eupercaria</taxon>
        <taxon>Sciaenidae</taxon>
        <taxon>Larimichthys</taxon>
    </lineage>
</organism>
<keyword evidence="3" id="KW-0342">GTP-binding</keyword>
<dbReference type="eggNOG" id="ENOG502QUGN">
    <property type="taxonomic scope" value="Eukaryota"/>
</dbReference>
<evidence type="ECO:0000256" key="11">
    <source>
        <dbReference type="ARBA" id="ARBA00064728"/>
    </source>
</evidence>
<feature type="compositionally biased region" description="Polar residues" evidence="13">
    <location>
        <begin position="151"/>
        <end position="160"/>
    </location>
</feature>
<dbReference type="InterPro" id="IPR001806">
    <property type="entry name" value="Small_GTPase"/>
</dbReference>
<dbReference type="PROSITE" id="PS51419">
    <property type="entry name" value="RAB"/>
    <property type="match status" value="1"/>
</dbReference>
<accession>A0A0F8C1J0</accession>
<keyword evidence="2" id="KW-0547">Nucleotide-binding</keyword>
<evidence type="ECO:0000256" key="10">
    <source>
        <dbReference type="ARBA" id="ARBA00055320"/>
    </source>
</evidence>
<dbReference type="SUPFAM" id="SSF55550">
    <property type="entry name" value="SH2 domain"/>
    <property type="match status" value="1"/>
</dbReference>
<keyword evidence="5" id="KW-0449">Lipoprotein</keyword>
<feature type="region of interest" description="Disordered" evidence="13">
    <location>
        <begin position="324"/>
        <end position="343"/>
    </location>
</feature>
<dbReference type="Gene3D" id="3.40.50.300">
    <property type="entry name" value="P-loop containing nucleotide triphosphate hydrolases"/>
    <property type="match status" value="1"/>
</dbReference>
<evidence type="ECO:0000256" key="2">
    <source>
        <dbReference type="ARBA" id="ARBA00022741"/>
    </source>
</evidence>
<gene>
    <name evidence="15" type="ORF">EH28_00950</name>
</gene>
<dbReference type="SMART" id="SM00175">
    <property type="entry name" value="RAB"/>
    <property type="match status" value="1"/>
</dbReference>
<sequence length="583" mass="64144">MEKKKPNVDLHMEASEGGLKELVLRWFTETQAPLILNNGNFPDWFQGFAARKDTEDLLRDKTLGCFLIRLSDKAIGYILSYNLTELIEHYKVSPIQPFGEYLTSSCYEVDTDELYDVVNYKTKRTSGVSVQAMRTLWDSKSDQHSDHGNTPKIQQQNDAVTPSPALPPPALPPKSRKLTGAVSVDTVSLSQVVPPVPKRGFPLGFSLSGSLPETMSPSSEPQTDPNRPERLGGNTTPVLMSDRDSINTTNKSYPGDLCPPGVTYSELTPVEGRSRSLPKLNNSSGEEEEYSNSLNLSTHSFTTSSASHSPSPVKRVTCHTYSLHEPRDNSKLNSSRSEQQGDDVEILRSNPLYHTSEGPGGSSAVQQGGSMYAELTQRPAPAGLSDNTYEQIPGEAATVQGNTYESLEDMKSKKAKSTWGKNVIVLIGDSGVGKSNLLSRFTRNEFNLESKSTIGVEFATRSIQVDGKTVKAQIWDTAGQERYRAITSAYYRGAVGALLVYDIAKHLTYENVERWLKELRDHADSNIVIMLVGNKSDLRHLRAVPTDEARAFAEKNGLSFLETSALDSTNVETAFQTILTGSY</sequence>
<dbReference type="SMART" id="SM00174">
    <property type="entry name" value="RHO"/>
    <property type="match status" value="1"/>
</dbReference>
<feature type="compositionally biased region" description="Basic and acidic residues" evidence="13">
    <location>
        <begin position="139"/>
        <end position="149"/>
    </location>
</feature>
<dbReference type="PROSITE" id="PS51421">
    <property type="entry name" value="RAS"/>
    <property type="match status" value="1"/>
</dbReference>
<evidence type="ECO:0000256" key="6">
    <source>
        <dbReference type="ARBA" id="ARBA00023289"/>
    </source>
</evidence>
<dbReference type="PROSITE" id="PS51420">
    <property type="entry name" value="RHO"/>
    <property type="match status" value="1"/>
</dbReference>
<evidence type="ECO:0000256" key="8">
    <source>
        <dbReference type="ARBA" id="ARBA00037868"/>
    </source>
</evidence>
<evidence type="ECO:0000256" key="9">
    <source>
        <dbReference type="ARBA" id="ARBA00039508"/>
    </source>
</evidence>
<dbReference type="Pfam" id="PF00017">
    <property type="entry name" value="SH2"/>
    <property type="match status" value="1"/>
</dbReference>
<dbReference type="InterPro" id="IPR005225">
    <property type="entry name" value="Small_GTP-bd"/>
</dbReference>
<feature type="compositionally biased region" description="Polar residues" evidence="13">
    <location>
        <begin position="207"/>
        <end position="225"/>
    </location>
</feature>
<dbReference type="PANTHER" id="PTHR47979">
    <property type="entry name" value="DRAB11-RELATED"/>
    <property type="match status" value="1"/>
</dbReference>
<evidence type="ECO:0000256" key="1">
    <source>
        <dbReference type="ARBA" id="ARBA00006270"/>
    </source>
</evidence>
<keyword evidence="12" id="KW-0727">SH2 domain</keyword>
<name>A0A0F8C1J0_LARCR</name>
<comment type="function">
    <text evidence="10">The small GTPases Rab are key regulators of intracellular membrane trafficking, from the formation of transport vesicles to their fusion with membranes. Rabs cycle between an inactive GDP-bound form and an active GTP-bound form that is able to recruit to membranes different set of downstream effectors directly responsible for vesicle formation, movement, tethering and fusion. RAB25 regulates epithelial cell differentiation, proliferation and survival, thereby playing key roles in tumorigenesis. Promotes invasive migration of cells in which it functions to localize and maintain integrin alpha-V/beta-1 at the tips of extending pseudopodia. Involved in the regulation of epithelial morphogenesis through the control of CLDN4 expression and localization at tight junctions. May selectively regulate the apical recycling pathway. Together with MYO5B regulates transcytosis.</text>
</comment>
<dbReference type="GO" id="GO:0003924">
    <property type="term" value="F:GTPase activity"/>
    <property type="evidence" value="ECO:0007669"/>
    <property type="project" value="InterPro"/>
</dbReference>
<dbReference type="NCBIfam" id="TIGR00231">
    <property type="entry name" value="small_GTP"/>
    <property type="match status" value="1"/>
</dbReference>
<evidence type="ECO:0000313" key="15">
    <source>
        <dbReference type="EMBL" id="KKF22670.1"/>
    </source>
</evidence>
<dbReference type="SMART" id="SM00173">
    <property type="entry name" value="RAS"/>
    <property type="match status" value="1"/>
</dbReference>
<dbReference type="InterPro" id="IPR027417">
    <property type="entry name" value="P-loop_NTPase"/>
</dbReference>
<dbReference type="EMBL" id="KQ041806">
    <property type="protein sequence ID" value="KKF22670.1"/>
    <property type="molecule type" value="Genomic_DNA"/>
</dbReference>
<proteinExistence type="inferred from homology"/>
<evidence type="ECO:0000256" key="3">
    <source>
        <dbReference type="ARBA" id="ARBA00023134"/>
    </source>
</evidence>
<dbReference type="GO" id="GO:0005525">
    <property type="term" value="F:GTP binding"/>
    <property type="evidence" value="ECO:0007669"/>
    <property type="project" value="UniProtKB-KW"/>
</dbReference>
<dbReference type="CDD" id="cd01868">
    <property type="entry name" value="Rab11_like"/>
    <property type="match status" value="1"/>
</dbReference>
<keyword evidence="6" id="KW-0636">Prenylation</keyword>
<dbReference type="Pfam" id="PF00071">
    <property type="entry name" value="Ras"/>
    <property type="match status" value="1"/>
</dbReference>
<comment type="similarity">
    <text evidence="1">Belongs to the small GTPase superfamily. Rab family.</text>
</comment>
<dbReference type="FunFam" id="3.40.50.300:FF:000067">
    <property type="entry name" value="ras-related protein RABA1f"/>
    <property type="match status" value="1"/>
</dbReference>
<evidence type="ECO:0000256" key="4">
    <source>
        <dbReference type="ARBA" id="ARBA00023136"/>
    </source>
</evidence>
<evidence type="ECO:0000256" key="12">
    <source>
        <dbReference type="PROSITE-ProRule" id="PRU00191"/>
    </source>
</evidence>
<feature type="domain" description="SH2" evidence="14">
    <location>
        <begin position="44"/>
        <end position="136"/>
    </location>
</feature>
<dbReference type="InterPro" id="IPR050209">
    <property type="entry name" value="Rab_GTPases_membrane_traffic"/>
</dbReference>
<keyword evidence="4" id="KW-0472">Membrane</keyword>
<dbReference type="SUPFAM" id="SSF52540">
    <property type="entry name" value="P-loop containing nucleoside triphosphate hydrolases"/>
    <property type="match status" value="1"/>
</dbReference>
<protein>
    <recommendedName>
        <fullName evidence="9">Ras-related protein Rab-25</fullName>
    </recommendedName>
</protein>
<dbReference type="SMART" id="SM00176">
    <property type="entry name" value="RAN"/>
    <property type="match status" value="1"/>
</dbReference>
<dbReference type="InterPro" id="IPR000980">
    <property type="entry name" value="SH2"/>
</dbReference>
<evidence type="ECO:0000259" key="14">
    <source>
        <dbReference type="PROSITE" id="PS50001"/>
    </source>
</evidence>
<dbReference type="Gene3D" id="3.30.505.10">
    <property type="entry name" value="SH2 domain"/>
    <property type="match status" value="1"/>
</dbReference>
<comment type="subunit">
    <text evidence="11">Interacts (GTP-bound form) with RAB11FIP1, RAB11FIP2, RAB11FIP3 and RAB11FIP4. Interacts (via the hypervariable C-terminal region) with ITGB1 (via the cytoplasmic region); the interaction is GTP-dependent. Interacts with ITGAV. Associates with the integrin alpha-V/beta-1 heterodimer. Interacts with VPS33B.</text>
</comment>
<evidence type="ECO:0000256" key="7">
    <source>
        <dbReference type="ARBA" id="ARBA00037836"/>
    </source>
</evidence>
<feature type="region of interest" description="Disordered" evidence="13">
    <location>
        <begin position="139"/>
        <end position="177"/>
    </location>
</feature>